<dbReference type="EC" id="4.2.1.182" evidence="7"/>
<evidence type="ECO:0000256" key="1">
    <source>
        <dbReference type="ARBA" id="ARBA00023004"/>
    </source>
</evidence>
<comment type="caution">
    <text evidence="10">The sequence shown here is derived from an EMBL/GenBank/DDBJ whole genome shotgun (WGS) entry which is preliminary data.</text>
</comment>
<evidence type="ECO:0000313" key="12">
    <source>
        <dbReference type="Proteomes" id="UP000256877"/>
    </source>
</evidence>
<keyword evidence="10" id="KW-0808">Transferase</keyword>
<dbReference type="GO" id="GO:0016740">
    <property type="term" value="F:transferase activity"/>
    <property type="evidence" value="ECO:0007669"/>
    <property type="project" value="UniProtKB-KW"/>
</dbReference>
<dbReference type="EMBL" id="NMUE01000007">
    <property type="protein sequence ID" value="RFA97284.1"/>
    <property type="molecule type" value="Genomic_DNA"/>
</dbReference>
<dbReference type="Pfam" id="PF04412">
    <property type="entry name" value="AcnX"/>
    <property type="match status" value="1"/>
</dbReference>
<dbReference type="Proteomes" id="UP000257123">
    <property type="component" value="Unassembled WGS sequence"/>
</dbReference>
<proteinExistence type="inferred from homology"/>
<dbReference type="OrthoDB" id="25253at2157"/>
<dbReference type="GO" id="GO:0016829">
    <property type="term" value="F:lyase activity"/>
    <property type="evidence" value="ECO:0007669"/>
    <property type="project" value="UniProtKB-KW"/>
</dbReference>
<dbReference type="PANTHER" id="PTHR36577:SF3">
    <property type="entry name" value="DUF521 DOMAIN PROTEIN (AFU_ORTHOLOGUE AFUA_6G00490)"/>
    <property type="match status" value="1"/>
</dbReference>
<evidence type="ECO:0000256" key="6">
    <source>
        <dbReference type="ARBA" id="ARBA00046520"/>
    </source>
</evidence>
<evidence type="ECO:0000313" key="11">
    <source>
        <dbReference type="EMBL" id="RFB00137.1"/>
    </source>
</evidence>
<dbReference type="Proteomes" id="UP000256877">
    <property type="component" value="Unassembled WGS sequence"/>
</dbReference>
<organism evidence="10 13">
    <name type="scientific">Pyrobaculum aerophilum</name>
    <dbReference type="NCBI Taxonomy" id="13773"/>
    <lineage>
        <taxon>Archaea</taxon>
        <taxon>Thermoproteota</taxon>
        <taxon>Thermoprotei</taxon>
        <taxon>Thermoproteales</taxon>
        <taxon>Thermoproteaceae</taxon>
        <taxon>Pyrobaculum</taxon>
    </lineage>
</organism>
<dbReference type="PANTHER" id="PTHR36577">
    <property type="entry name" value="DUF521 DOMAIN PROTEIN (AFU_ORTHOLOGUE AFUA_6G00490)"/>
    <property type="match status" value="1"/>
</dbReference>
<evidence type="ECO:0000313" key="13">
    <source>
        <dbReference type="Proteomes" id="UP000257123"/>
    </source>
</evidence>
<evidence type="ECO:0000313" key="10">
    <source>
        <dbReference type="EMBL" id="RFA97284.1"/>
    </source>
</evidence>
<accession>A0A371R1H8</accession>
<evidence type="ECO:0000256" key="3">
    <source>
        <dbReference type="ARBA" id="ARBA00045120"/>
    </source>
</evidence>
<comment type="similarity">
    <text evidence="5">Belongs to the AcnX type II large subunit family.</text>
</comment>
<evidence type="ECO:0000256" key="8">
    <source>
        <dbReference type="ARBA" id="ARBA00047196"/>
    </source>
</evidence>
<comment type="subunit">
    <text evidence="6">Heterodimer composed of a large subunit (PMDh-L) and a small subunit (PMDh-S).</text>
</comment>
<protein>
    <recommendedName>
        <fullName evidence="8">Phosphomevalonate dehydratase large subunit</fullName>
        <ecNumber evidence="7">4.2.1.182</ecNumber>
    </recommendedName>
</protein>
<feature type="domain" description="Phosphomevalonate dehydratase large subunit-like" evidence="9">
    <location>
        <begin position="7"/>
        <end position="368"/>
    </location>
</feature>
<reference evidence="12 13" key="1">
    <citation type="submission" date="2017-07" db="EMBL/GenBank/DDBJ databases">
        <title>Draft genome sequence of aerobic hyperthermophilic archaea, Pyrobaculum aerophilum YKB31 and YKB32.</title>
        <authorList>
            <person name="Mochizuki T."/>
            <person name="Berliner A.J."/>
            <person name="Yoshida-Takashima Y."/>
            <person name="Takaki Y."/>
            <person name="Nunoura T."/>
            <person name="Takai K."/>
        </authorList>
    </citation>
    <scope>NUCLEOTIDE SEQUENCE [LARGE SCALE GENOMIC DNA]</scope>
    <source>
        <strain evidence="10 13">YKB31</strain>
        <strain evidence="11 12">YKB32</strain>
    </source>
</reference>
<name>A0A371R1H8_9CREN</name>
<dbReference type="RefSeq" id="WP_116420701.1">
    <property type="nucleotide sequence ID" value="NZ_NMUE01000007.1"/>
</dbReference>
<sequence>MSRYFAREVVLKIADAVSGGEVVPVETAHISGVSYFTIGEYGVEFLEFLASSGARVSVFTTSNPAVVDISGFLAVDEKMARGQERIYKALRSMGVSVTYSCTPYEFILTRSRTFHAWAESSAVAYINTFRDAWSDKNPGPLALLGAIAGFVPKTALYTLEGRRPTAVVEIEHGPLEALEAGIVGAVLGERMGFGIPYIRGALFADEESRREFAASLSTYSAMVFAVIEGITPNWRQYLEIADFRDKFKIDSRDISSYLKDAETPDVIYFGCPFADIDTVLWVLSEVKKRGPARRPIYISTSPGVYGQIRKLAEEMREYNVNIFSGSCLVVSPYTRNFKVVATDSLKAAFYIPRLHGVRVVPCRRMGCLELAYA</sequence>
<evidence type="ECO:0000256" key="7">
    <source>
        <dbReference type="ARBA" id="ARBA00047176"/>
    </source>
</evidence>
<evidence type="ECO:0000256" key="5">
    <source>
        <dbReference type="ARBA" id="ARBA00046333"/>
    </source>
</evidence>
<evidence type="ECO:0000259" key="9">
    <source>
        <dbReference type="Pfam" id="PF04412"/>
    </source>
</evidence>
<dbReference type="InterPro" id="IPR007506">
    <property type="entry name" value="PMDh-L-like_dom"/>
</dbReference>
<gene>
    <name evidence="10" type="ORF">CGL51_03525</name>
    <name evidence="11" type="ORF">CGL52_02015</name>
</gene>
<dbReference type="AlphaFoldDB" id="A0A371R1H8"/>
<keyword evidence="1" id="KW-0408">Iron</keyword>
<evidence type="ECO:0000256" key="2">
    <source>
        <dbReference type="ARBA" id="ARBA00023239"/>
    </source>
</evidence>
<evidence type="ECO:0000256" key="4">
    <source>
        <dbReference type="ARBA" id="ARBA00045299"/>
    </source>
</evidence>
<keyword evidence="2" id="KW-0456">Lyase</keyword>
<dbReference type="EMBL" id="NMUF01000003">
    <property type="protein sequence ID" value="RFB00137.1"/>
    <property type="molecule type" value="Genomic_DNA"/>
</dbReference>
<comment type="catalytic activity">
    <reaction evidence="3">
        <text>(R)-5-phosphomevalonate = (2E)-3-methyl-5-phosphooxypent-2-enoate + H2O</text>
        <dbReference type="Rhea" id="RHEA:78975"/>
        <dbReference type="ChEBI" id="CHEBI:15377"/>
        <dbReference type="ChEBI" id="CHEBI:58146"/>
        <dbReference type="ChEBI" id="CHEBI:229665"/>
        <dbReference type="EC" id="4.2.1.182"/>
    </reaction>
    <physiologicalReaction direction="left-to-right" evidence="3">
        <dbReference type="Rhea" id="RHEA:78976"/>
    </physiologicalReaction>
</comment>
<comment type="function">
    <text evidence="4">Component of a hydro-lyase that catalyzes the dehydration of mevalonate 5-phosphate (MVA5P) to form trans-anhydromevalonate 5-phosphate (tAHMP). Involved in the archaeal mevalonate (MVA) pathway, which provides fundamental precursors for isoprenoid biosynthesis, such as isopentenyl diphosphate (IPP) and dimethylallyl diphosphate (DMAPP).</text>
</comment>